<dbReference type="GO" id="GO:0005737">
    <property type="term" value="C:cytoplasm"/>
    <property type="evidence" value="ECO:0007669"/>
    <property type="project" value="UniProtKB-SubCell"/>
</dbReference>
<name>A0A8J7K942_9GAMM</name>
<feature type="domain" description="RlmM ferredoxin-like" evidence="10">
    <location>
        <begin position="7"/>
        <end position="73"/>
    </location>
</feature>
<dbReference type="Gene3D" id="3.30.2300.20">
    <property type="match status" value="1"/>
</dbReference>
<evidence type="ECO:0000256" key="8">
    <source>
        <dbReference type="PIRSR" id="PIRSR028774-2"/>
    </source>
</evidence>
<dbReference type="GO" id="GO:0008757">
    <property type="term" value="F:S-adenosylmethionine-dependent methyltransferase activity"/>
    <property type="evidence" value="ECO:0007669"/>
    <property type="project" value="UniProtKB-UniRule"/>
</dbReference>
<comment type="catalytic activity">
    <reaction evidence="6">
        <text>cytidine(2498) in 23S rRNA + S-adenosyl-L-methionine = 2'-O-methylcytidine(2498) in 23S rRNA + S-adenosyl-L-homocysteine + H(+)</text>
        <dbReference type="Rhea" id="RHEA:42788"/>
        <dbReference type="Rhea" id="RHEA-COMP:10244"/>
        <dbReference type="Rhea" id="RHEA-COMP:10245"/>
        <dbReference type="ChEBI" id="CHEBI:15378"/>
        <dbReference type="ChEBI" id="CHEBI:57856"/>
        <dbReference type="ChEBI" id="CHEBI:59789"/>
        <dbReference type="ChEBI" id="CHEBI:74495"/>
        <dbReference type="ChEBI" id="CHEBI:82748"/>
        <dbReference type="EC" id="2.1.1.186"/>
    </reaction>
</comment>
<dbReference type="Pfam" id="PF21239">
    <property type="entry name" value="RLMM_N"/>
    <property type="match status" value="1"/>
</dbReference>
<dbReference type="PIRSF" id="PIRSF028774">
    <property type="entry name" value="UCP028774"/>
    <property type="match status" value="1"/>
</dbReference>
<feature type="binding site" evidence="6 8">
    <location>
        <position position="241"/>
    </location>
    <ligand>
        <name>S-adenosyl-L-methionine</name>
        <dbReference type="ChEBI" id="CHEBI:59789"/>
    </ligand>
</feature>
<dbReference type="RefSeq" id="WP_193955364.1">
    <property type="nucleotide sequence ID" value="NZ_JADEYS010000033.1"/>
</dbReference>
<dbReference type="EC" id="2.1.1.186" evidence="6"/>
<comment type="function">
    <text evidence="6">Catalyzes the 2'-O-methylation at nucleotide C2498 in 23S rRNA.</text>
</comment>
<dbReference type="InterPro" id="IPR011224">
    <property type="entry name" value="rRNA_MeTrfase_M"/>
</dbReference>
<keyword evidence="3 6" id="KW-0489">Methyltransferase</keyword>
<comment type="subcellular location">
    <subcellularLocation>
        <location evidence="6">Cytoplasm</location>
    </subcellularLocation>
</comment>
<organism evidence="12 13">
    <name type="scientific">Pontibacterium sinense</name>
    <dbReference type="NCBI Taxonomy" id="2781979"/>
    <lineage>
        <taxon>Bacteria</taxon>
        <taxon>Pseudomonadati</taxon>
        <taxon>Pseudomonadota</taxon>
        <taxon>Gammaproteobacteria</taxon>
        <taxon>Oceanospirillales</taxon>
        <taxon>Oceanospirillaceae</taxon>
        <taxon>Pontibacterium</taxon>
    </lineage>
</organism>
<dbReference type="InterPro" id="IPR029063">
    <property type="entry name" value="SAM-dependent_MTases_sf"/>
</dbReference>
<comment type="subunit">
    <text evidence="6">Monomer.</text>
</comment>
<dbReference type="NCBIfam" id="NF008734">
    <property type="entry name" value="PRK11760.1"/>
    <property type="match status" value="1"/>
</dbReference>
<evidence type="ECO:0000259" key="11">
    <source>
        <dbReference type="Pfam" id="PF21239"/>
    </source>
</evidence>
<keyword evidence="2 6" id="KW-0698">rRNA processing</keyword>
<dbReference type="Proteomes" id="UP000640333">
    <property type="component" value="Unassembled WGS sequence"/>
</dbReference>
<accession>A0A8J7K942</accession>
<gene>
    <name evidence="6 12" type="primary">rlmM</name>
    <name evidence="12" type="ORF">IOQ59_20600</name>
</gene>
<comment type="caution">
    <text evidence="12">The sequence shown here is derived from an EMBL/GenBank/DDBJ whole genome shotgun (WGS) entry which is preliminary data.</text>
</comment>
<dbReference type="GO" id="GO:0006364">
    <property type="term" value="P:rRNA processing"/>
    <property type="evidence" value="ECO:0007669"/>
    <property type="project" value="UniProtKB-UniRule"/>
</dbReference>
<evidence type="ECO:0000256" key="7">
    <source>
        <dbReference type="PIRSR" id="PIRSR028774-1"/>
    </source>
</evidence>
<dbReference type="GO" id="GO:0032259">
    <property type="term" value="P:methylation"/>
    <property type="evidence" value="ECO:0007669"/>
    <property type="project" value="UniProtKB-KW"/>
</dbReference>
<dbReference type="InterPro" id="IPR040739">
    <property type="entry name" value="RlmM_FDX"/>
</dbReference>
<evidence type="ECO:0000256" key="3">
    <source>
        <dbReference type="ARBA" id="ARBA00022603"/>
    </source>
</evidence>
<dbReference type="InterPro" id="IPR002877">
    <property type="entry name" value="RNA_MeTrfase_FtsJ_dom"/>
</dbReference>
<keyword evidence="5 6" id="KW-0949">S-adenosyl-L-methionine</keyword>
<evidence type="ECO:0000256" key="6">
    <source>
        <dbReference type="HAMAP-Rule" id="MF_01551"/>
    </source>
</evidence>
<dbReference type="Gene3D" id="3.30.70.2810">
    <property type="match status" value="1"/>
</dbReference>
<feature type="domain" description="Ribosomal RNA large subunit methyltransferase M THUMP-like" evidence="11">
    <location>
        <begin position="86"/>
        <end position="163"/>
    </location>
</feature>
<keyword evidence="13" id="KW-1185">Reference proteome</keyword>
<dbReference type="EMBL" id="JADEYS010000033">
    <property type="protein sequence ID" value="MBE9399671.1"/>
    <property type="molecule type" value="Genomic_DNA"/>
</dbReference>
<dbReference type="HAMAP" id="MF_01551">
    <property type="entry name" value="23SrRNA_methyltr_M"/>
    <property type="match status" value="1"/>
</dbReference>
<evidence type="ECO:0000256" key="2">
    <source>
        <dbReference type="ARBA" id="ARBA00022552"/>
    </source>
</evidence>
<feature type="binding site" evidence="6 8">
    <location>
        <position position="261"/>
    </location>
    <ligand>
        <name>S-adenosyl-L-methionine</name>
        <dbReference type="ChEBI" id="CHEBI:59789"/>
    </ligand>
</feature>
<evidence type="ECO:0000313" key="12">
    <source>
        <dbReference type="EMBL" id="MBE9399671.1"/>
    </source>
</evidence>
<dbReference type="PANTHER" id="PTHR37524">
    <property type="entry name" value="RIBOSOMAL RNA LARGE SUBUNIT METHYLTRANSFERASE M"/>
    <property type="match status" value="1"/>
</dbReference>
<evidence type="ECO:0000256" key="4">
    <source>
        <dbReference type="ARBA" id="ARBA00022679"/>
    </source>
</evidence>
<dbReference type="Pfam" id="PF18125">
    <property type="entry name" value="RlmM_FDX"/>
    <property type="match status" value="1"/>
</dbReference>
<comment type="similarity">
    <text evidence="6">Belongs to the class I-like SAM-binding methyltransferase superfamily. RNA methyltransferase RlmE family. RlmM subfamily.</text>
</comment>
<feature type="domain" description="Ribosomal RNA methyltransferase FtsJ" evidence="9">
    <location>
        <begin position="187"/>
        <end position="279"/>
    </location>
</feature>
<dbReference type="Gene3D" id="3.40.50.150">
    <property type="entry name" value="Vaccinia Virus protein VP39"/>
    <property type="match status" value="1"/>
</dbReference>
<evidence type="ECO:0000256" key="5">
    <source>
        <dbReference type="ARBA" id="ARBA00022691"/>
    </source>
</evidence>
<dbReference type="SUPFAM" id="SSF53335">
    <property type="entry name" value="S-adenosyl-L-methionine-dependent methyltransferases"/>
    <property type="match status" value="1"/>
</dbReference>
<dbReference type="InterPro" id="IPR048646">
    <property type="entry name" value="RlmM_THUMP-like"/>
</dbReference>
<protein>
    <recommendedName>
        <fullName evidence="6">Ribosomal RNA large subunit methyltransferase M</fullName>
        <ecNumber evidence="6">2.1.1.186</ecNumber>
    </recommendedName>
    <alternativeName>
        <fullName evidence="6">23S rRNA (cytidine2498-2'-O)-methyltransferase</fullName>
    </alternativeName>
    <alternativeName>
        <fullName evidence="6">23S rRNA 2'-O-ribose methyltransferase RlmM</fullName>
    </alternativeName>
</protein>
<dbReference type="PANTHER" id="PTHR37524:SF2">
    <property type="entry name" value="RIBOSOMAL RNA METHYLTRANSFERASE FTSJ DOMAIN-CONTAINING PROTEIN"/>
    <property type="match status" value="1"/>
</dbReference>
<evidence type="ECO:0000259" key="10">
    <source>
        <dbReference type="Pfam" id="PF18125"/>
    </source>
</evidence>
<dbReference type="AlphaFoldDB" id="A0A8J7K942"/>
<feature type="binding site" evidence="6 8">
    <location>
        <position position="277"/>
    </location>
    <ligand>
        <name>S-adenosyl-L-methionine</name>
        <dbReference type="ChEBI" id="CHEBI:59789"/>
    </ligand>
</feature>
<proteinExistence type="inferred from homology"/>
<keyword evidence="4 6" id="KW-0808">Transferase</keyword>
<sequence length="355" mass="40065">MSEFCRLVLQCRPGFEKEAAAEITDRAAEVGVYGYCQLKPHDGYVLFTCQQDGDARVVVDKVDFRSLIFVRQWTACGDLQVLDANDRIGQLGSVLDGYPECVELWVEQPDTTEGRELGTFCRKFGSALAQHMRKKGKLSKRKEARNTRLQLFVLSGSEIYVGIAPVNNSAPWLMGIPRLKFPKQAPSRSTLKLEEAWHWFIPSTKWDERIPLGGSAVDLGAAPGGWTWQLVNRSMFVTAVDNGPMNDDLMESGQVIHAEEDAYQFVPDKTVDLMVCDVVEKPIRTAALASDWLLNGYCREAIFNLKLPMKQRYQETVGCLNLISDRMTEAGVAYELRTKQLYHDREEVTCSLRLL</sequence>
<feature type="binding site" evidence="6 8">
    <location>
        <begin position="222"/>
        <end position="225"/>
    </location>
    <ligand>
        <name>S-adenosyl-L-methionine</name>
        <dbReference type="ChEBI" id="CHEBI:59789"/>
    </ligand>
</feature>
<reference evidence="12" key="1">
    <citation type="submission" date="2020-10" db="EMBL/GenBank/DDBJ databases">
        <title>Bacterium isolated from coastal waters sediment.</title>
        <authorList>
            <person name="Chen R.-J."/>
            <person name="Lu D.-C."/>
            <person name="Zhu K.-L."/>
            <person name="Du Z.-J."/>
        </authorList>
    </citation>
    <scope>NUCLEOTIDE SEQUENCE</scope>
    <source>
        <strain evidence="12">N1Y112</strain>
    </source>
</reference>
<evidence type="ECO:0000256" key="1">
    <source>
        <dbReference type="ARBA" id="ARBA00022490"/>
    </source>
</evidence>
<evidence type="ECO:0000313" key="13">
    <source>
        <dbReference type="Proteomes" id="UP000640333"/>
    </source>
</evidence>
<dbReference type="Pfam" id="PF01728">
    <property type="entry name" value="FtsJ"/>
    <property type="match status" value="1"/>
</dbReference>
<keyword evidence="1 6" id="KW-0963">Cytoplasm</keyword>
<feature type="binding site" evidence="6 8">
    <location>
        <position position="189"/>
    </location>
    <ligand>
        <name>S-adenosyl-L-methionine</name>
        <dbReference type="ChEBI" id="CHEBI:59789"/>
    </ligand>
</feature>
<evidence type="ECO:0000259" key="9">
    <source>
        <dbReference type="Pfam" id="PF01728"/>
    </source>
</evidence>
<feature type="active site" description="Proton acceptor" evidence="6 7">
    <location>
        <position position="306"/>
    </location>
</feature>